<evidence type="ECO:0000313" key="1">
    <source>
        <dbReference type="EMBL" id="CAI9947114.1"/>
    </source>
</evidence>
<reference evidence="1" key="1">
    <citation type="submission" date="2023-06" db="EMBL/GenBank/DDBJ databases">
        <authorList>
            <person name="Kurt Z."/>
        </authorList>
    </citation>
    <scope>NUCLEOTIDE SEQUENCE</scope>
</reference>
<dbReference type="Proteomes" id="UP001642409">
    <property type="component" value="Unassembled WGS sequence"/>
</dbReference>
<dbReference type="EMBL" id="CATOUU010000773">
    <property type="protein sequence ID" value="CAI9947114.1"/>
    <property type="molecule type" value="Genomic_DNA"/>
</dbReference>
<sequence length="150" mass="17170">MAIQLQQMYNNDSRSYVQNKYQIILVKKMVLCCSGVQIENIRSAEAIRRVQMKQVRNVPESKNNALRRQRCAKSTFMGLNSIYVSQRRVIAKCELWGLWQAFTSCNPAFTDYYAHTYNISLNSPNSMPGAAWGLYPMPGSCPLPETSFRS</sequence>
<organism evidence="1">
    <name type="scientific">Hexamita inflata</name>
    <dbReference type="NCBI Taxonomy" id="28002"/>
    <lineage>
        <taxon>Eukaryota</taxon>
        <taxon>Metamonada</taxon>
        <taxon>Diplomonadida</taxon>
        <taxon>Hexamitidae</taxon>
        <taxon>Hexamitinae</taxon>
        <taxon>Hexamita</taxon>
    </lineage>
</organism>
<proteinExistence type="predicted"/>
<protein>
    <submittedName>
        <fullName evidence="2">Hypothetical_protein</fullName>
    </submittedName>
</protein>
<keyword evidence="3" id="KW-1185">Reference proteome</keyword>
<evidence type="ECO:0000313" key="3">
    <source>
        <dbReference type="Proteomes" id="UP001642409"/>
    </source>
</evidence>
<accession>A0AA86PVN4</accession>
<gene>
    <name evidence="1" type="ORF">HINF_LOCUS34759</name>
    <name evidence="2" type="ORF">HINF_LOCUS51910</name>
</gene>
<comment type="caution">
    <text evidence="1">The sequence shown here is derived from an EMBL/GenBank/DDBJ whole genome shotgun (WGS) entry which is preliminary data.</text>
</comment>
<dbReference type="AlphaFoldDB" id="A0AA86PVN4"/>
<dbReference type="EMBL" id="CAXDID020000256">
    <property type="protein sequence ID" value="CAL6065585.1"/>
    <property type="molecule type" value="Genomic_DNA"/>
</dbReference>
<name>A0AA86PVN4_9EUKA</name>
<reference evidence="2 3" key="2">
    <citation type="submission" date="2024-07" db="EMBL/GenBank/DDBJ databases">
        <authorList>
            <person name="Akdeniz Z."/>
        </authorList>
    </citation>
    <scope>NUCLEOTIDE SEQUENCE [LARGE SCALE GENOMIC DNA]</scope>
</reference>
<evidence type="ECO:0000313" key="2">
    <source>
        <dbReference type="EMBL" id="CAL6065585.1"/>
    </source>
</evidence>